<reference evidence="1" key="1">
    <citation type="submission" date="2015-07" db="EMBL/GenBank/DDBJ databases">
        <title>Adaptation to a free-living lifestyle via gene acquisitions in the diplomonad Trepomonas sp. PC1.</title>
        <authorList>
            <person name="Xu F."/>
            <person name="Jerlstrom-Hultqvist J."/>
            <person name="Kolisko M."/>
            <person name="Simpson A.G.B."/>
            <person name="Roger A.J."/>
            <person name="Svard S.G."/>
            <person name="Andersson J.O."/>
        </authorList>
    </citation>
    <scope>NUCLEOTIDE SEQUENCE</scope>
    <source>
        <strain evidence="1">PC1</strain>
    </source>
</reference>
<keyword evidence="1" id="KW-0067">ATP-binding</keyword>
<accession>A0A146KKE2</accession>
<dbReference type="EMBL" id="GDID01000710">
    <property type="protein sequence ID" value="JAP95896.1"/>
    <property type="molecule type" value="Transcribed_RNA"/>
</dbReference>
<sequence length="104" mass="12160">LIELNDPYCLLATSGTLSPIENIKLEYGFDFKNIRQFPHICKKENIQVSCINIYKDYRLIGTLKKRYDSDYQEAVVKVIRNVKLKNGGVLVFFNSYEIMNQFKS</sequence>
<dbReference type="PANTHER" id="PTHR11472:SF34">
    <property type="entry name" value="REGULATOR OF TELOMERE ELONGATION HELICASE 1"/>
    <property type="match status" value="1"/>
</dbReference>
<protein>
    <submittedName>
        <fullName evidence="1">DNA repair helicase</fullName>
    </submittedName>
</protein>
<feature type="non-terminal residue" evidence="1">
    <location>
        <position position="104"/>
    </location>
</feature>
<keyword evidence="1" id="KW-0547">Nucleotide-binding</keyword>
<evidence type="ECO:0000313" key="1">
    <source>
        <dbReference type="EMBL" id="JAP95896.1"/>
    </source>
</evidence>
<dbReference type="GO" id="GO:0003678">
    <property type="term" value="F:DNA helicase activity"/>
    <property type="evidence" value="ECO:0007669"/>
    <property type="project" value="TreeGrafter"/>
</dbReference>
<proteinExistence type="predicted"/>
<name>A0A146KKE2_9EUKA</name>
<keyword evidence="1" id="KW-0378">Hydrolase</keyword>
<dbReference type="AlphaFoldDB" id="A0A146KKE2"/>
<organism evidence="1">
    <name type="scientific">Trepomonas sp. PC1</name>
    <dbReference type="NCBI Taxonomy" id="1076344"/>
    <lineage>
        <taxon>Eukaryota</taxon>
        <taxon>Metamonada</taxon>
        <taxon>Diplomonadida</taxon>
        <taxon>Hexamitidae</taxon>
        <taxon>Hexamitinae</taxon>
        <taxon>Trepomonas</taxon>
    </lineage>
</organism>
<gene>
    <name evidence="1" type="ORF">TPC1_10956</name>
</gene>
<dbReference type="InterPro" id="IPR027417">
    <property type="entry name" value="P-loop_NTPase"/>
</dbReference>
<dbReference type="InterPro" id="IPR045028">
    <property type="entry name" value="DinG/Rad3-like"/>
</dbReference>
<keyword evidence="1" id="KW-0347">Helicase</keyword>
<dbReference type="PANTHER" id="PTHR11472">
    <property type="entry name" value="DNA REPAIR DEAD HELICASE RAD3/XP-D SUBFAMILY MEMBER"/>
    <property type="match status" value="1"/>
</dbReference>
<dbReference type="Gene3D" id="3.40.50.300">
    <property type="entry name" value="P-loop containing nucleotide triphosphate hydrolases"/>
    <property type="match status" value="1"/>
</dbReference>
<feature type="non-terminal residue" evidence="1">
    <location>
        <position position="1"/>
    </location>
</feature>